<gene>
    <name evidence="2" type="ORF">DDZ15_12825</name>
</gene>
<dbReference type="OrthoDB" id="1433003at2"/>
<dbReference type="EMBL" id="QGGB01000009">
    <property type="protein sequence ID" value="PWN05487.1"/>
    <property type="molecule type" value="Genomic_DNA"/>
</dbReference>
<feature type="transmembrane region" description="Helical" evidence="1">
    <location>
        <begin position="21"/>
        <end position="40"/>
    </location>
</feature>
<accession>A0A316TLP0</accession>
<keyword evidence="3" id="KW-1185">Reference proteome</keyword>
<comment type="caution">
    <text evidence="2">The sequence shown here is derived from an EMBL/GenBank/DDBJ whole genome shotgun (WGS) entry which is preliminary data.</text>
</comment>
<reference evidence="2 3" key="1">
    <citation type="submission" date="2018-05" db="EMBL/GenBank/DDBJ databases">
        <title>Rhodohalobacter halophilus gen. nov., sp. nov., a moderately halophilic member of the family Balneolaceae.</title>
        <authorList>
            <person name="Liu Z.-W."/>
        </authorList>
    </citation>
    <scope>NUCLEOTIDE SEQUENCE [LARGE SCALE GENOMIC DNA]</scope>
    <source>
        <strain evidence="2 3">8A47</strain>
    </source>
</reference>
<evidence type="ECO:0000313" key="2">
    <source>
        <dbReference type="EMBL" id="PWN05487.1"/>
    </source>
</evidence>
<proteinExistence type="predicted"/>
<dbReference type="Pfam" id="PF19578">
    <property type="entry name" value="DUF6090"/>
    <property type="match status" value="1"/>
</dbReference>
<dbReference type="InterPro" id="IPR045749">
    <property type="entry name" value="DUF6090"/>
</dbReference>
<dbReference type="AlphaFoldDB" id="A0A316TLP0"/>
<dbReference type="Proteomes" id="UP000245533">
    <property type="component" value="Unassembled WGS sequence"/>
</dbReference>
<sequence length="136" mass="15673">MVTLFRRIREKLVQSGSLTKYLLYATGEILLVVVGILIALQVNNWNENRKTATEEQTLLAQLLEDLEFARIQSQQFIQLEKQNIDRLRLALGGEESLVRISQLPNRELFFFEVLWNLSHDIPVIVSYADLKNSGNT</sequence>
<dbReference type="RefSeq" id="WP_109647516.1">
    <property type="nucleotide sequence ID" value="NZ_QGGB01000009.1"/>
</dbReference>
<name>A0A316TLP0_9BACT</name>
<evidence type="ECO:0000313" key="3">
    <source>
        <dbReference type="Proteomes" id="UP000245533"/>
    </source>
</evidence>
<protein>
    <submittedName>
        <fullName evidence="2">Uncharacterized protein</fullName>
    </submittedName>
</protein>
<keyword evidence="1" id="KW-0812">Transmembrane</keyword>
<keyword evidence="1" id="KW-0472">Membrane</keyword>
<keyword evidence="1" id="KW-1133">Transmembrane helix</keyword>
<organism evidence="2 3">
    <name type="scientific">Rhodohalobacter mucosus</name>
    <dbReference type="NCBI Taxonomy" id="2079485"/>
    <lineage>
        <taxon>Bacteria</taxon>
        <taxon>Pseudomonadati</taxon>
        <taxon>Balneolota</taxon>
        <taxon>Balneolia</taxon>
        <taxon>Balneolales</taxon>
        <taxon>Balneolaceae</taxon>
        <taxon>Rhodohalobacter</taxon>
    </lineage>
</organism>
<evidence type="ECO:0000256" key="1">
    <source>
        <dbReference type="SAM" id="Phobius"/>
    </source>
</evidence>